<keyword evidence="1" id="KW-0001">2Fe-2S</keyword>
<feature type="domain" description="Rieske" evidence="5">
    <location>
        <begin position="39"/>
        <end position="117"/>
    </location>
</feature>
<evidence type="ECO:0000256" key="3">
    <source>
        <dbReference type="ARBA" id="ARBA00023004"/>
    </source>
</evidence>
<dbReference type="PANTHER" id="PTHR40261:SF1">
    <property type="entry name" value="RIESKE DOMAIN-CONTAINING PROTEIN"/>
    <property type="match status" value="1"/>
</dbReference>
<evidence type="ECO:0000256" key="2">
    <source>
        <dbReference type="ARBA" id="ARBA00022723"/>
    </source>
</evidence>
<organism evidence="6 7">
    <name type="scientific">Bradyrhizobium yuanmingense</name>
    <dbReference type="NCBI Taxonomy" id="108015"/>
    <lineage>
        <taxon>Bacteria</taxon>
        <taxon>Pseudomonadati</taxon>
        <taxon>Pseudomonadota</taxon>
        <taxon>Alphaproteobacteria</taxon>
        <taxon>Hyphomicrobiales</taxon>
        <taxon>Nitrobacteraceae</taxon>
        <taxon>Bradyrhizobium</taxon>
    </lineage>
</organism>
<sequence>MKPNPIYAICSFNDIPSRQAMGFHLMIVEDDGKHRPWSIIVVRWGKRVLGYVNKCPHNSVSLDWEQNEFLDPYGIRLMCGKHGSTFELGTGRCVEGPCQGRALTPIALAVLDGDICVVGVHLVEDDASANN</sequence>
<accession>A0A0R3CCI9</accession>
<dbReference type="PROSITE" id="PS51296">
    <property type="entry name" value="RIESKE"/>
    <property type="match status" value="1"/>
</dbReference>
<dbReference type="InterPro" id="IPR017941">
    <property type="entry name" value="Rieske_2Fe-2S"/>
</dbReference>
<dbReference type="InterPro" id="IPR036922">
    <property type="entry name" value="Rieske_2Fe-2S_sf"/>
</dbReference>
<evidence type="ECO:0000313" key="7">
    <source>
        <dbReference type="Proteomes" id="UP000051380"/>
    </source>
</evidence>
<dbReference type="PANTHER" id="PTHR40261">
    <property type="match status" value="1"/>
</dbReference>
<dbReference type="GO" id="GO:0051537">
    <property type="term" value="F:2 iron, 2 sulfur cluster binding"/>
    <property type="evidence" value="ECO:0007669"/>
    <property type="project" value="UniProtKB-KW"/>
</dbReference>
<evidence type="ECO:0000259" key="5">
    <source>
        <dbReference type="PROSITE" id="PS51296"/>
    </source>
</evidence>
<keyword evidence="3" id="KW-0408">Iron</keyword>
<dbReference type="RefSeq" id="WP_057027955.1">
    <property type="nucleotide sequence ID" value="NZ_LJYF01000029.1"/>
</dbReference>
<reference evidence="6 7" key="1">
    <citation type="submission" date="2015-09" db="EMBL/GenBank/DDBJ databases">
        <title>Draft Genome Sequence of the Strain BR 3267 (Bradyrhizobium yuanmingense) recommended as inoculant for cowpea in Brazil.</title>
        <authorList>
            <person name="Simoes-Araujo J.L."/>
            <person name="Zilli J.E."/>
        </authorList>
    </citation>
    <scope>NUCLEOTIDE SEQUENCE [LARGE SCALE GENOMIC DNA]</scope>
    <source>
        <strain evidence="6 7">BR3267</strain>
    </source>
</reference>
<name>A0A0R3CCI9_9BRAD</name>
<protein>
    <submittedName>
        <fullName evidence="6">(2Fe-2S)-binding protein</fullName>
    </submittedName>
</protein>
<dbReference type="OrthoDB" id="9800776at2"/>
<dbReference type="STRING" id="108015.GA0061099_104115"/>
<keyword evidence="2" id="KW-0479">Metal-binding</keyword>
<dbReference type="AlphaFoldDB" id="A0A0R3CCI9"/>
<comment type="caution">
    <text evidence="6">The sequence shown here is derived from an EMBL/GenBank/DDBJ whole genome shotgun (WGS) entry which is preliminary data.</text>
</comment>
<evidence type="ECO:0000256" key="1">
    <source>
        <dbReference type="ARBA" id="ARBA00022714"/>
    </source>
</evidence>
<evidence type="ECO:0000256" key="4">
    <source>
        <dbReference type="ARBA" id="ARBA00023014"/>
    </source>
</evidence>
<evidence type="ECO:0000313" key="6">
    <source>
        <dbReference type="EMBL" id="KRP93805.1"/>
    </source>
</evidence>
<gene>
    <name evidence="6" type="ORF">AOQ72_21250</name>
</gene>
<keyword evidence="4" id="KW-0411">Iron-sulfur</keyword>
<dbReference type="GO" id="GO:0046872">
    <property type="term" value="F:metal ion binding"/>
    <property type="evidence" value="ECO:0007669"/>
    <property type="project" value="UniProtKB-KW"/>
</dbReference>
<proteinExistence type="predicted"/>
<dbReference type="Proteomes" id="UP000051380">
    <property type="component" value="Unassembled WGS sequence"/>
</dbReference>
<dbReference type="SUPFAM" id="SSF50022">
    <property type="entry name" value="ISP domain"/>
    <property type="match status" value="1"/>
</dbReference>
<dbReference type="Gene3D" id="2.102.10.10">
    <property type="entry name" value="Rieske [2Fe-2S] iron-sulphur domain"/>
    <property type="match status" value="1"/>
</dbReference>
<dbReference type="EMBL" id="LJYF01000029">
    <property type="protein sequence ID" value="KRP93805.1"/>
    <property type="molecule type" value="Genomic_DNA"/>
</dbReference>
<dbReference type="Pfam" id="PF00355">
    <property type="entry name" value="Rieske"/>
    <property type="match status" value="1"/>
</dbReference>